<evidence type="ECO:0000259" key="10">
    <source>
        <dbReference type="Pfam" id="PF02449"/>
    </source>
</evidence>
<name>A0A841SWW5_9BACL</name>
<feature type="domain" description="Beta-galactosidase trimerisation" evidence="11">
    <location>
        <begin position="403"/>
        <end position="615"/>
    </location>
</feature>
<keyword evidence="4 6" id="KW-0378">Hydrolase</keyword>
<dbReference type="Pfam" id="PF02449">
    <property type="entry name" value="Glyco_hydro_42"/>
    <property type="match status" value="1"/>
</dbReference>
<evidence type="ECO:0000313" key="13">
    <source>
        <dbReference type="EMBL" id="MBB6634668.1"/>
    </source>
</evidence>
<dbReference type="Gene3D" id="3.40.50.880">
    <property type="match status" value="1"/>
</dbReference>
<evidence type="ECO:0000256" key="8">
    <source>
        <dbReference type="PIRSR" id="PIRSR001084-2"/>
    </source>
</evidence>
<proteinExistence type="inferred from homology"/>
<dbReference type="SUPFAM" id="SSF51445">
    <property type="entry name" value="(Trans)glycosidases"/>
    <property type="match status" value="1"/>
</dbReference>
<comment type="similarity">
    <text evidence="2 6">Belongs to the glycosyl hydrolase 42 family.</text>
</comment>
<dbReference type="EC" id="3.2.1.23" evidence="3 6"/>
<feature type="active site" description="Nucleophile" evidence="7">
    <location>
        <position position="314"/>
    </location>
</feature>
<dbReference type="RefSeq" id="WP_185119898.1">
    <property type="nucleotide sequence ID" value="NZ_JACJVQ010000007.1"/>
</dbReference>
<keyword evidence="5 6" id="KW-0326">Glycosidase</keyword>
<reference evidence="13 14" key="1">
    <citation type="submission" date="2020-08" db="EMBL/GenBank/DDBJ databases">
        <title>Cohnella phylogeny.</title>
        <authorList>
            <person name="Dunlap C."/>
        </authorList>
    </citation>
    <scope>NUCLEOTIDE SEQUENCE [LARGE SCALE GENOMIC DNA]</scope>
    <source>
        <strain evidence="13 14">DSM 25241</strain>
    </source>
</reference>
<evidence type="ECO:0000256" key="3">
    <source>
        <dbReference type="ARBA" id="ARBA00012756"/>
    </source>
</evidence>
<feature type="domain" description="Glycoside hydrolase family 42 N-terminal" evidence="10">
    <location>
        <begin position="19"/>
        <end position="392"/>
    </location>
</feature>
<dbReference type="InterPro" id="IPR013529">
    <property type="entry name" value="Glyco_hydro_42_N"/>
</dbReference>
<feature type="active site" description="Proton donor" evidence="7">
    <location>
        <position position="157"/>
    </location>
</feature>
<feature type="binding site" evidence="9">
    <location>
        <position position="167"/>
    </location>
    <ligand>
        <name>Zn(2+)</name>
        <dbReference type="ChEBI" id="CHEBI:29105"/>
    </ligand>
</feature>
<dbReference type="GO" id="GO:0004565">
    <property type="term" value="F:beta-galactosidase activity"/>
    <property type="evidence" value="ECO:0007669"/>
    <property type="project" value="UniProtKB-EC"/>
</dbReference>
<protein>
    <recommendedName>
        <fullName evidence="3 6">Beta-galactosidase</fullName>
        <shortName evidence="6">Beta-gal</shortName>
        <ecNumber evidence="3 6">3.2.1.23</ecNumber>
    </recommendedName>
</protein>
<feature type="binding site" evidence="8">
    <location>
        <position position="118"/>
    </location>
    <ligand>
        <name>substrate</name>
    </ligand>
</feature>
<dbReference type="AlphaFoldDB" id="A0A841SWW5"/>
<sequence>MIKRKPLFPKLNRMLHGADYNPEQWLHRADILNEDRRLMNLAKCNVMAIGMFSWSKLEPQEGVFDFGWLDDVMDKLYRDGIYTILGTPSGARPAWLARKYPEVLRVRPERIRHLYGLRHNHCYTSPIYREKVKDMNTRLAERYREHPGLLLWHVSNEYGGECHCDLCQAAFRLWLRKKYDNDLDKLNEAWYTTFWSHTYTDWEEIESPSPIGEFKVQGMNLDWKRFVTDQSIDFMLREIEPLKRISPDIPVTTNFLGGCAINYELMAEHVDIVSWDSYPRWHEPRPDWQTACHTAFIHDRYRSFKPGQPFLLMESTPSMTNWQEVAKPKRPGMHALSSIQAVAHGSDSVQYFQWRKSRGGSEKFHGAVVDHSGHEHTRVFQEVAGLGACLERLDSISGTVVPAGVALIYDTENKWAVEGADGPRKPNLSYDQEVLDHYEPFWKQGIPTDVVPMDRPLDRYKLVVAPMLYMLKQGTAERLEAFVRSGGTLVLTYWSGIVDENDLCFLGGFPGPLRKLAGIWAEELDSLYAEDRNSLVMNEKGFDGLTGTYSVSLMCERIHAESAEVVAEYGEDFYRGSPALTVNRFGDGEVYYLAARTEQTFRDGFYSRLAIRCGVERVIRADWPEGVTAQVRTDGTADYIFLQNYSDTDQPVALKELLCDLEGNPVGEQALLSSYGFRILKRERHV</sequence>
<dbReference type="PIRSF" id="PIRSF001084">
    <property type="entry name" value="B-galactosidase"/>
    <property type="match status" value="1"/>
</dbReference>
<dbReference type="InterPro" id="IPR013738">
    <property type="entry name" value="Beta_galactosidase_Trimer"/>
</dbReference>
<feature type="binding site" evidence="9">
    <location>
        <position position="164"/>
    </location>
    <ligand>
        <name>Zn(2+)</name>
        <dbReference type="ChEBI" id="CHEBI:29105"/>
    </ligand>
</feature>
<evidence type="ECO:0000256" key="4">
    <source>
        <dbReference type="ARBA" id="ARBA00022801"/>
    </source>
</evidence>
<dbReference type="Pfam" id="PF08532">
    <property type="entry name" value="Glyco_hydro_42M"/>
    <property type="match status" value="1"/>
</dbReference>
<dbReference type="Proteomes" id="UP000535838">
    <property type="component" value="Unassembled WGS sequence"/>
</dbReference>
<dbReference type="GO" id="GO:0046872">
    <property type="term" value="F:metal ion binding"/>
    <property type="evidence" value="ECO:0007669"/>
    <property type="project" value="UniProtKB-KW"/>
</dbReference>
<evidence type="ECO:0000256" key="9">
    <source>
        <dbReference type="PIRSR" id="PIRSR001084-3"/>
    </source>
</evidence>
<dbReference type="InterPro" id="IPR013739">
    <property type="entry name" value="Beta_galactosidase_C"/>
</dbReference>
<comment type="catalytic activity">
    <reaction evidence="1 6">
        <text>Hydrolysis of terminal non-reducing beta-D-galactose residues in beta-D-galactosides.</text>
        <dbReference type="EC" id="3.2.1.23"/>
    </reaction>
</comment>
<dbReference type="EMBL" id="JACJVQ010000007">
    <property type="protein sequence ID" value="MBB6634668.1"/>
    <property type="molecule type" value="Genomic_DNA"/>
</dbReference>
<gene>
    <name evidence="13" type="ORF">H7B67_11150</name>
</gene>
<dbReference type="SUPFAM" id="SSF52317">
    <property type="entry name" value="Class I glutamine amidotransferase-like"/>
    <property type="match status" value="1"/>
</dbReference>
<dbReference type="InterPro" id="IPR017853">
    <property type="entry name" value="GH"/>
</dbReference>
<dbReference type="InterPro" id="IPR013780">
    <property type="entry name" value="Glyco_hydro_b"/>
</dbReference>
<dbReference type="GO" id="GO:0006012">
    <property type="term" value="P:galactose metabolic process"/>
    <property type="evidence" value="ECO:0007669"/>
    <property type="project" value="InterPro"/>
</dbReference>
<evidence type="ECO:0000259" key="12">
    <source>
        <dbReference type="Pfam" id="PF08533"/>
    </source>
</evidence>
<dbReference type="PANTHER" id="PTHR36447">
    <property type="entry name" value="BETA-GALACTOSIDASE GANA"/>
    <property type="match status" value="1"/>
</dbReference>
<dbReference type="InterPro" id="IPR029062">
    <property type="entry name" value="Class_I_gatase-like"/>
</dbReference>
<dbReference type="CDD" id="cd03143">
    <property type="entry name" value="A4_beta-galactosidase_middle_domain"/>
    <property type="match status" value="1"/>
</dbReference>
<evidence type="ECO:0000259" key="11">
    <source>
        <dbReference type="Pfam" id="PF08532"/>
    </source>
</evidence>
<evidence type="ECO:0000256" key="7">
    <source>
        <dbReference type="PIRSR" id="PIRSR001084-1"/>
    </source>
</evidence>
<feature type="binding site" evidence="8">
    <location>
        <position position="156"/>
    </location>
    <ligand>
        <name>substrate</name>
    </ligand>
</feature>
<keyword evidence="9" id="KW-0479">Metal-binding</keyword>
<evidence type="ECO:0000256" key="5">
    <source>
        <dbReference type="ARBA" id="ARBA00023295"/>
    </source>
</evidence>
<evidence type="ECO:0000256" key="1">
    <source>
        <dbReference type="ARBA" id="ARBA00001412"/>
    </source>
</evidence>
<keyword evidence="14" id="KW-1185">Reference proteome</keyword>
<dbReference type="GO" id="GO:0009341">
    <property type="term" value="C:beta-galactosidase complex"/>
    <property type="evidence" value="ECO:0007669"/>
    <property type="project" value="InterPro"/>
</dbReference>
<dbReference type="InterPro" id="IPR003476">
    <property type="entry name" value="Glyco_hydro_42"/>
</dbReference>
<feature type="binding site" evidence="9">
    <location>
        <position position="122"/>
    </location>
    <ligand>
        <name>Zn(2+)</name>
        <dbReference type="ChEBI" id="CHEBI:29105"/>
    </ligand>
</feature>
<dbReference type="PANTHER" id="PTHR36447:SF1">
    <property type="entry name" value="BETA-GALACTOSIDASE GANA"/>
    <property type="match status" value="1"/>
</dbReference>
<evidence type="ECO:0000256" key="2">
    <source>
        <dbReference type="ARBA" id="ARBA00005940"/>
    </source>
</evidence>
<comment type="caution">
    <text evidence="13">The sequence shown here is derived from an EMBL/GenBank/DDBJ whole genome shotgun (WGS) entry which is preliminary data.</text>
</comment>
<dbReference type="Pfam" id="PF08533">
    <property type="entry name" value="Glyco_hydro_42C"/>
    <property type="match status" value="1"/>
</dbReference>
<keyword evidence="9" id="KW-0862">Zinc</keyword>
<evidence type="ECO:0000313" key="14">
    <source>
        <dbReference type="Proteomes" id="UP000535838"/>
    </source>
</evidence>
<feature type="domain" description="Beta-galactosidase C-terminal" evidence="12">
    <location>
        <begin position="626"/>
        <end position="657"/>
    </location>
</feature>
<feature type="binding site" evidence="8">
    <location>
        <position position="322"/>
    </location>
    <ligand>
        <name>substrate</name>
    </ligand>
</feature>
<accession>A0A841SWW5</accession>
<dbReference type="Gene3D" id="3.20.20.80">
    <property type="entry name" value="Glycosidases"/>
    <property type="match status" value="1"/>
</dbReference>
<evidence type="ECO:0000256" key="6">
    <source>
        <dbReference type="PIRNR" id="PIRNR001084"/>
    </source>
</evidence>
<feature type="binding site" evidence="9">
    <location>
        <position position="162"/>
    </location>
    <ligand>
        <name>Zn(2+)</name>
        <dbReference type="ChEBI" id="CHEBI:29105"/>
    </ligand>
</feature>
<dbReference type="Gene3D" id="2.60.40.1180">
    <property type="entry name" value="Golgi alpha-mannosidase II"/>
    <property type="match status" value="1"/>
</dbReference>
<organism evidence="13 14">
    <name type="scientific">Cohnella thailandensis</name>
    <dbReference type="NCBI Taxonomy" id="557557"/>
    <lineage>
        <taxon>Bacteria</taxon>
        <taxon>Bacillati</taxon>
        <taxon>Bacillota</taxon>
        <taxon>Bacilli</taxon>
        <taxon>Bacillales</taxon>
        <taxon>Paenibacillaceae</taxon>
        <taxon>Cohnella</taxon>
    </lineage>
</organism>